<dbReference type="OrthoDB" id="2436092at2759"/>
<dbReference type="PROSITE" id="PS51257">
    <property type="entry name" value="PROKAR_LIPOPROTEIN"/>
    <property type="match status" value="1"/>
</dbReference>
<protein>
    <submittedName>
        <fullName evidence="2">Uncharacterized protein</fullName>
    </submittedName>
</protein>
<comment type="caution">
    <text evidence="2">The sequence shown here is derived from an EMBL/GenBank/DDBJ whole genome shotgun (WGS) entry which is preliminary data.</text>
</comment>
<feature type="signal peptide" evidence="1">
    <location>
        <begin position="1"/>
        <end position="24"/>
    </location>
</feature>
<dbReference type="AlphaFoldDB" id="A0A9P6Q4W7"/>
<evidence type="ECO:0000256" key="1">
    <source>
        <dbReference type="SAM" id="SignalP"/>
    </source>
</evidence>
<feature type="chain" id="PRO_5040280283" evidence="1">
    <location>
        <begin position="25"/>
        <end position="151"/>
    </location>
</feature>
<dbReference type="EMBL" id="JAAAJB010000239">
    <property type="protein sequence ID" value="KAG0260738.1"/>
    <property type="molecule type" value="Genomic_DNA"/>
</dbReference>
<organism evidence="2 3">
    <name type="scientific">Actinomortierella ambigua</name>
    <dbReference type="NCBI Taxonomy" id="1343610"/>
    <lineage>
        <taxon>Eukaryota</taxon>
        <taxon>Fungi</taxon>
        <taxon>Fungi incertae sedis</taxon>
        <taxon>Mucoromycota</taxon>
        <taxon>Mortierellomycotina</taxon>
        <taxon>Mortierellomycetes</taxon>
        <taxon>Mortierellales</taxon>
        <taxon>Mortierellaceae</taxon>
        <taxon>Actinomortierella</taxon>
    </lineage>
</organism>
<proteinExistence type="predicted"/>
<keyword evidence="3" id="KW-1185">Reference proteome</keyword>
<evidence type="ECO:0000313" key="3">
    <source>
        <dbReference type="Proteomes" id="UP000807716"/>
    </source>
</evidence>
<dbReference type="Proteomes" id="UP000807716">
    <property type="component" value="Unassembled WGS sequence"/>
</dbReference>
<accession>A0A9P6Q4W7</accession>
<evidence type="ECO:0000313" key="2">
    <source>
        <dbReference type="EMBL" id="KAG0260738.1"/>
    </source>
</evidence>
<gene>
    <name evidence="2" type="ORF">DFQ27_003355</name>
</gene>
<keyword evidence="1" id="KW-0732">Signal</keyword>
<sequence length="151" mass="16885">MKHNSIFTFLFALVALLSACSVLASPVAKRAPPPPPSTLFKVDRPSEGTTYSVGEQVYVHTENEGGSKGEIYKKNPDVKLSLQTKLPMPDINKVVVQVVKYQTLANHGIYFTVKDEYLSKNPKLKYRVRASFYDNGKQRYVDSAGFNLARN</sequence>
<reference evidence="2" key="1">
    <citation type="journal article" date="2020" name="Fungal Divers.">
        <title>Resolving the Mortierellaceae phylogeny through synthesis of multi-gene phylogenetics and phylogenomics.</title>
        <authorList>
            <person name="Vandepol N."/>
            <person name="Liber J."/>
            <person name="Desiro A."/>
            <person name="Na H."/>
            <person name="Kennedy M."/>
            <person name="Barry K."/>
            <person name="Grigoriev I.V."/>
            <person name="Miller A.N."/>
            <person name="O'Donnell K."/>
            <person name="Stajich J.E."/>
            <person name="Bonito G."/>
        </authorList>
    </citation>
    <scope>NUCLEOTIDE SEQUENCE</scope>
    <source>
        <strain evidence="2">BC1065</strain>
    </source>
</reference>
<name>A0A9P6Q4W7_9FUNG</name>